<evidence type="ECO:0000313" key="1">
    <source>
        <dbReference type="EMBL" id="RRD04417.1"/>
    </source>
</evidence>
<protein>
    <recommendedName>
        <fullName evidence="3">ABM domain-containing protein</fullName>
    </recommendedName>
</protein>
<organism evidence="1 2">
    <name type="scientific">Arachnia propionica</name>
    <dbReference type="NCBI Taxonomy" id="1750"/>
    <lineage>
        <taxon>Bacteria</taxon>
        <taxon>Bacillati</taxon>
        <taxon>Actinomycetota</taxon>
        <taxon>Actinomycetes</taxon>
        <taxon>Propionibacteriales</taxon>
        <taxon>Propionibacteriaceae</taxon>
        <taxon>Arachnia</taxon>
    </lineage>
</organism>
<dbReference type="InterPro" id="IPR011008">
    <property type="entry name" value="Dimeric_a/b-barrel"/>
</dbReference>
<name>A0A3P1T4H2_9ACTN</name>
<dbReference type="AlphaFoldDB" id="A0A3P1T4H2"/>
<dbReference type="SUPFAM" id="SSF54909">
    <property type="entry name" value="Dimeric alpha+beta barrel"/>
    <property type="match status" value="1"/>
</dbReference>
<evidence type="ECO:0000313" key="2">
    <source>
        <dbReference type="Proteomes" id="UP000280819"/>
    </source>
</evidence>
<dbReference type="Proteomes" id="UP000280819">
    <property type="component" value="Unassembled WGS sequence"/>
</dbReference>
<sequence length="99" mass="11150">MAIIEIVEFRTLPETTAEALEQALSELDRELELIGGFQSRTLYREAETEDQWILDYRWDTLLQAQESMGKVAGTAVFGKVMALVAEPETMRIRCGVPAT</sequence>
<accession>A0A3P1T4H2</accession>
<proteinExistence type="predicted"/>
<gene>
    <name evidence="1" type="ORF">EII34_10155</name>
</gene>
<dbReference type="RefSeq" id="WP_124845047.1">
    <property type="nucleotide sequence ID" value="NZ_RQZG01000011.1"/>
</dbReference>
<evidence type="ECO:0008006" key="3">
    <source>
        <dbReference type="Google" id="ProtNLM"/>
    </source>
</evidence>
<comment type="caution">
    <text evidence="1">The sequence shown here is derived from an EMBL/GenBank/DDBJ whole genome shotgun (WGS) entry which is preliminary data.</text>
</comment>
<dbReference type="OrthoDB" id="5188886at2"/>
<dbReference type="EMBL" id="RQZG01000011">
    <property type="protein sequence ID" value="RRD04417.1"/>
    <property type="molecule type" value="Genomic_DNA"/>
</dbReference>
<dbReference type="Gene3D" id="3.30.70.100">
    <property type="match status" value="1"/>
</dbReference>
<reference evidence="1 2" key="1">
    <citation type="submission" date="2018-11" db="EMBL/GenBank/DDBJ databases">
        <title>Genomes From Bacteria Associated with the Canine Oral Cavity: a Test Case for Automated Genome-Based Taxonomic Assignment.</title>
        <authorList>
            <person name="Coil D.A."/>
            <person name="Jospin G."/>
            <person name="Darling A.E."/>
            <person name="Wallis C."/>
            <person name="Davis I.J."/>
            <person name="Harris S."/>
            <person name="Eisen J.A."/>
            <person name="Holcombe L.J."/>
            <person name="O'Flynn C."/>
        </authorList>
    </citation>
    <scope>NUCLEOTIDE SEQUENCE [LARGE SCALE GENOMIC DNA]</scope>
    <source>
        <strain evidence="1 2">OH887_COT-365</strain>
    </source>
</reference>